<comment type="caution">
    <text evidence="1">The sequence shown here is derived from an EMBL/GenBank/DDBJ whole genome shotgun (WGS) entry which is preliminary data.</text>
</comment>
<accession>V6TAM9</accession>
<gene>
    <name evidence="1" type="ORF">DHA2_153483</name>
</gene>
<dbReference type="VEuPathDB" id="GiardiaDB:DHA2_153483"/>
<dbReference type="EMBL" id="AHGT01000063">
    <property type="protein sequence ID" value="ESU35931.1"/>
    <property type="molecule type" value="Genomic_DNA"/>
</dbReference>
<feature type="non-terminal residue" evidence="1">
    <location>
        <position position="1"/>
    </location>
</feature>
<name>V6TAM9_GIAIN</name>
<proteinExistence type="predicted"/>
<evidence type="ECO:0000313" key="2">
    <source>
        <dbReference type="Proteomes" id="UP000018320"/>
    </source>
</evidence>
<dbReference type="Proteomes" id="UP000018320">
    <property type="component" value="Unassembled WGS sequence"/>
</dbReference>
<protein>
    <submittedName>
        <fullName evidence="1">Uncharacterized protein</fullName>
    </submittedName>
</protein>
<sequence>VITAEAADLYQEGIIPDAYQCIVNLLSFTGNMLRCHDENEDLKCTHERIVEAIKKLSLSYESVETFMNMLGASDRGSPPI</sequence>
<organism evidence="1 2">
    <name type="scientific">Giardia intestinalis</name>
    <name type="common">Giardia lamblia</name>
    <dbReference type="NCBI Taxonomy" id="5741"/>
    <lineage>
        <taxon>Eukaryota</taxon>
        <taxon>Metamonada</taxon>
        <taxon>Diplomonadida</taxon>
        <taxon>Hexamitidae</taxon>
        <taxon>Giardiinae</taxon>
        <taxon>Giardia</taxon>
    </lineage>
</organism>
<dbReference type="AlphaFoldDB" id="V6TAM9"/>
<reference evidence="2" key="1">
    <citation type="submission" date="2012-02" db="EMBL/GenBank/DDBJ databases">
        <title>Genome sequencing of Giardia lamblia Genotypes A2 and B isolates (DH and GS) and comparative analysis with the genomes of Genotypes A1 and E (WB and Pig).</title>
        <authorList>
            <person name="Adam R."/>
            <person name="Dahlstrom E."/>
            <person name="Martens C."/>
            <person name="Bruno D."/>
            <person name="Barbian K."/>
            <person name="Porcella S.F."/>
            <person name="Nash T."/>
        </authorList>
    </citation>
    <scope>NUCLEOTIDE SEQUENCE</scope>
    <source>
        <strain evidence="2">DH</strain>
    </source>
</reference>
<evidence type="ECO:0000313" key="1">
    <source>
        <dbReference type="EMBL" id="ESU35931.1"/>
    </source>
</evidence>
<reference evidence="1 2" key="2">
    <citation type="journal article" date="2013" name="Genome Biol. Evol.">
        <title>Genome sequencing of Giardia lamblia genotypes A2 and B isolates (DH and GS) and comparative analysis with the genomes of genotypes A1 and E (WB and Pig).</title>
        <authorList>
            <person name="Adam R.D."/>
            <person name="Dahlstrom E.W."/>
            <person name="Martens C.A."/>
            <person name="Bruno D.P."/>
            <person name="Barbian K.D."/>
            <person name="Ricklefs S.M."/>
            <person name="Hernandez M.M."/>
            <person name="Narla N.P."/>
            <person name="Patel R.B."/>
            <person name="Porcella S.F."/>
            <person name="Nash T.E."/>
        </authorList>
    </citation>
    <scope>NUCLEOTIDE SEQUENCE [LARGE SCALE GENOMIC DNA]</scope>
    <source>
        <strain evidence="1 2">DH</strain>
    </source>
</reference>